<proteinExistence type="predicted"/>
<feature type="domain" description="Peptidase S1" evidence="2">
    <location>
        <begin position="1"/>
        <end position="164"/>
    </location>
</feature>
<dbReference type="GO" id="GO:0004252">
    <property type="term" value="F:serine-type endopeptidase activity"/>
    <property type="evidence" value="ECO:0007669"/>
    <property type="project" value="InterPro"/>
</dbReference>
<dbReference type="PROSITE" id="PS00135">
    <property type="entry name" value="TRYPSIN_SER"/>
    <property type="match status" value="1"/>
</dbReference>
<dbReference type="InterPro" id="IPR051333">
    <property type="entry name" value="CLIP_Serine_Protease"/>
</dbReference>
<name>A0A0B4F4D3_METAF</name>
<dbReference type="InterPro" id="IPR001254">
    <property type="entry name" value="Trypsin_dom"/>
</dbReference>
<evidence type="ECO:0000256" key="1">
    <source>
        <dbReference type="ARBA" id="ARBA00023157"/>
    </source>
</evidence>
<dbReference type="Gene3D" id="2.40.10.10">
    <property type="entry name" value="Trypsin-like serine proteases"/>
    <property type="match status" value="1"/>
</dbReference>
<dbReference type="PRINTS" id="PR00722">
    <property type="entry name" value="CHYMOTRYPSIN"/>
</dbReference>
<reference evidence="3 4" key="1">
    <citation type="journal article" date="2014" name="Proc. Natl. Acad. Sci. U.S.A.">
        <title>Trajectory and genomic determinants of fungal-pathogen speciation and host adaptation.</title>
        <authorList>
            <person name="Hu X."/>
            <person name="Xiao G."/>
            <person name="Zheng P."/>
            <person name="Shang Y."/>
            <person name="Su Y."/>
            <person name="Zhang X."/>
            <person name="Liu X."/>
            <person name="Zhan S."/>
            <person name="St Leger R.J."/>
            <person name="Wang C."/>
        </authorList>
    </citation>
    <scope>NUCLEOTIDE SEQUENCE [LARGE SCALE GENOMIC DNA]</scope>
    <source>
        <strain evidence="3 4">ARSEF 549</strain>
    </source>
</reference>
<evidence type="ECO:0000313" key="3">
    <source>
        <dbReference type="EMBL" id="KID62627.1"/>
    </source>
</evidence>
<feature type="non-terminal residue" evidence="3">
    <location>
        <position position="1"/>
    </location>
</feature>
<dbReference type="InterPro" id="IPR001314">
    <property type="entry name" value="Peptidase_S1A"/>
</dbReference>
<dbReference type="VEuPathDB" id="FungiDB:MAN_07843"/>
<sequence length="174" mass="18377">MNKDSGGVVTEVESVVVHPDYKNLRIEVNNDIAILKLSTPIQESEIISYAKLPASGSSPEINSIAVAAGWGVTGLLDTGDVSDKLLKVAIPIRDTNSDLCTDDPAVQLPDTKVCAGDGRRDTGIGDSGGPLIDQETGQLIGIVSNGPRYTKVSSYIPFINDIINNGMDPRRVTG</sequence>
<dbReference type="Pfam" id="PF00089">
    <property type="entry name" value="Trypsin"/>
    <property type="match status" value="1"/>
</dbReference>
<organism evidence="3 4">
    <name type="scientific">Metarhizium anisopliae (strain ARSEF 549)</name>
    <dbReference type="NCBI Taxonomy" id="3151832"/>
    <lineage>
        <taxon>Eukaryota</taxon>
        <taxon>Fungi</taxon>
        <taxon>Dikarya</taxon>
        <taxon>Ascomycota</taxon>
        <taxon>Pezizomycotina</taxon>
        <taxon>Sordariomycetes</taxon>
        <taxon>Hypocreomycetidae</taxon>
        <taxon>Hypocreales</taxon>
        <taxon>Clavicipitaceae</taxon>
        <taxon>Metarhizium</taxon>
    </lineage>
</organism>
<evidence type="ECO:0000313" key="4">
    <source>
        <dbReference type="Proteomes" id="UP000031186"/>
    </source>
</evidence>
<dbReference type="SUPFAM" id="SSF50494">
    <property type="entry name" value="Trypsin-like serine proteases"/>
    <property type="match status" value="1"/>
</dbReference>
<dbReference type="SMART" id="SM00020">
    <property type="entry name" value="Tryp_SPc"/>
    <property type="match status" value="1"/>
</dbReference>
<dbReference type="PANTHER" id="PTHR24260">
    <property type="match status" value="1"/>
</dbReference>
<dbReference type="Proteomes" id="UP000031186">
    <property type="component" value="Unassembled WGS sequence"/>
</dbReference>
<dbReference type="GO" id="GO:0006508">
    <property type="term" value="P:proteolysis"/>
    <property type="evidence" value="ECO:0007669"/>
    <property type="project" value="InterPro"/>
</dbReference>
<dbReference type="PANTHER" id="PTHR24260:SF147">
    <property type="entry name" value="EG:BACR7A4.3 PROTEIN-RELATED"/>
    <property type="match status" value="1"/>
</dbReference>
<gene>
    <name evidence="3" type="ORF">MAN_07843</name>
</gene>
<protein>
    <submittedName>
        <fullName evidence="3">Peptidase cysteine/serine, trypsin-like protein</fullName>
    </submittedName>
</protein>
<keyword evidence="4" id="KW-1185">Reference proteome</keyword>
<dbReference type="PROSITE" id="PS50240">
    <property type="entry name" value="TRYPSIN_DOM"/>
    <property type="match status" value="1"/>
</dbReference>
<keyword evidence="1" id="KW-1015">Disulfide bond</keyword>
<dbReference type="InterPro" id="IPR009003">
    <property type="entry name" value="Peptidase_S1_PA"/>
</dbReference>
<comment type="caution">
    <text evidence="3">The sequence shown here is derived from an EMBL/GenBank/DDBJ whole genome shotgun (WGS) entry which is preliminary data.</text>
</comment>
<dbReference type="InterPro" id="IPR043504">
    <property type="entry name" value="Peptidase_S1_PA_chymotrypsin"/>
</dbReference>
<dbReference type="HOGENOM" id="CLU_1540414_0_0_1"/>
<dbReference type="EMBL" id="AZNF01000011">
    <property type="protein sequence ID" value="KID62627.1"/>
    <property type="molecule type" value="Genomic_DNA"/>
</dbReference>
<evidence type="ECO:0000259" key="2">
    <source>
        <dbReference type="PROSITE" id="PS50240"/>
    </source>
</evidence>
<accession>A0A0B4F4D3</accession>
<dbReference type="AlphaFoldDB" id="A0A0B4F4D3"/>
<dbReference type="InterPro" id="IPR033116">
    <property type="entry name" value="TRYPSIN_SER"/>
</dbReference>